<feature type="coiled-coil region" evidence="1">
    <location>
        <begin position="13"/>
        <end position="40"/>
    </location>
</feature>
<keyword evidence="2" id="KW-0808">Transferase</keyword>
<organismHost>
    <name type="scientific">Heterosigma akashiwo</name>
    <name type="common">Chromophytic alga</name>
    <name type="synonym">Heterosigma carterae</name>
    <dbReference type="NCBI Taxonomy" id="2829"/>
</organismHost>
<name>A0A1C9C4X7_HAV01</name>
<dbReference type="Proteomes" id="UP000232488">
    <property type="component" value="Segment"/>
</dbReference>
<proteinExistence type="predicted"/>
<evidence type="ECO:0000256" key="1">
    <source>
        <dbReference type="SAM" id="Coils"/>
    </source>
</evidence>
<gene>
    <name evidence="2" type="primary">HaV53_ORF9</name>
</gene>
<dbReference type="OrthoDB" id="2669at10239"/>
<dbReference type="RefSeq" id="YP_009507406.1">
    <property type="nucleotide sequence ID" value="NC_038553.1"/>
</dbReference>
<dbReference type="KEGG" id="vg:37618390"/>
<dbReference type="GeneID" id="37618390"/>
<evidence type="ECO:0000313" key="2">
    <source>
        <dbReference type="EMBL" id="AOM63340.1"/>
    </source>
</evidence>
<organism evidence="2 3">
    <name type="scientific">Heterosigma akashiwo virus 01</name>
    <name type="common">HaV01</name>
    <dbReference type="NCBI Taxonomy" id="97195"/>
    <lineage>
        <taxon>Viruses</taxon>
        <taxon>Varidnaviria</taxon>
        <taxon>Bamfordvirae</taxon>
        <taxon>Nucleocytoviricota</taxon>
        <taxon>Megaviricetes</taxon>
        <taxon>Algavirales</taxon>
        <taxon>Phycodnaviridae</taxon>
        <taxon>Raphidovirus</taxon>
        <taxon>Raphidovirus japonicum</taxon>
    </lineage>
</organism>
<dbReference type="EMBL" id="KX008963">
    <property type="protein sequence ID" value="AOM63340.1"/>
    <property type="molecule type" value="Genomic_DNA"/>
</dbReference>
<evidence type="ECO:0000313" key="3">
    <source>
        <dbReference type="Proteomes" id="UP000232488"/>
    </source>
</evidence>
<reference evidence="2 3" key="1">
    <citation type="submission" date="2016-03" db="EMBL/GenBank/DDBJ databases">
        <title>Genome sequences of a Phycodnavirus, Heterosigma akashiwo virus strain 53.</title>
        <authorList>
            <person name="Ueki S."/>
            <person name="Ogura Y."/>
            <person name="Hayashi T."/>
        </authorList>
    </citation>
    <scope>NUCLEOTIDE SEQUENCE [LARGE SCALE GENOMIC DNA]</scope>
    <source>
        <strain evidence="2">HaV53</strain>
    </source>
</reference>
<sequence>MFCTRPCILTRRKTVISKEIEKLQKELDNIDMNIQMSVDDYDSYDDFLGKMEINSYGHVSFNGYKSDILKSGIQKYTRRGNFNKGLYCLIELDLFKRMGNRCKGIRTNMINRLMIILFEDVGIEIGIDNLLKIHQYLTLWKESIGENHHEDFYDDRFYLINIYRLFFKKRGNRVNDWIRHVYKHGANDDDILERYDEFYDGLYDVKKGYGRRFYVKNDSDEIKNAIDGFCYFMDLKEDKMFYYMFKIIDSIYESGCRDKKRKKMFIVLDILKKKFTVRNLKNKKLYEFIYELCTEHNNTRDEYWLYLVGLVRLFVYGDHENDIDNDDDDIQTGEINAYYDFNTTGNRIFLDKFVYDMHVFTRKGKRAYRKKMTEEFVMEGSIVTDEQLYYDMHYKYKEIYNFMKLNR</sequence>
<keyword evidence="1" id="KW-0175">Coiled coil</keyword>
<dbReference type="GO" id="GO:0016740">
    <property type="term" value="F:transferase activity"/>
    <property type="evidence" value="ECO:0007669"/>
    <property type="project" value="UniProtKB-KW"/>
</dbReference>
<keyword evidence="3" id="KW-1185">Reference proteome</keyword>
<protein>
    <submittedName>
        <fullName evidence="2">Putative glycosyltransferase</fullName>
    </submittedName>
</protein>
<accession>A0A1C9C4X7</accession>